<dbReference type="RefSeq" id="WP_354596632.1">
    <property type="nucleotide sequence ID" value="NZ_CP136798.1"/>
</dbReference>
<proteinExistence type="predicted"/>
<sequence length="328" mass="34631">MLSGAFTTIGRYWKPLIGMALTLFGAATLVMIVALVVAASAVASEWDELTSGSPGSPTSAQLVPLGVAFGVLMVVGMIVYLLASAMMQAAAPVVLQEAVLGRPIRFGEVWKRAWARVWSIIGAVFLTGLIMLVPMAPLMAAFAGLAVYTASLGDEDGAVPFALAGALIGLLMAPVAMWLWVRFSLAPTIVVFENQRPVAALRRSAQLVRGTWWRVFGITLLGVGIAAMIGFMIQMPFQMIGMLPGLFDPVEPGADPSEGTIIAMLAGVMLLSLLSQMISQLITMVLPPLVTGLLYVDLRMRTENLGPVLAQAAGSTLPEQYGPPPAHV</sequence>
<evidence type="ECO:0000259" key="2">
    <source>
        <dbReference type="Pfam" id="PF25231"/>
    </source>
</evidence>
<feature type="domain" description="DUF7847" evidence="2">
    <location>
        <begin position="121"/>
        <end position="293"/>
    </location>
</feature>
<feature type="transmembrane region" description="Helical" evidence="1">
    <location>
        <begin position="212"/>
        <end position="233"/>
    </location>
</feature>
<feature type="transmembrane region" description="Helical" evidence="1">
    <location>
        <begin position="62"/>
        <end position="83"/>
    </location>
</feature>
<dbReference type="PANTHER" id="PTHR33133:SF1">
    <property type="entry name" value="EXPRESSED PROTEIN-RELATED"/>
    <property type="match status" value="1"/>
</dbReference>
<keyword evidence="1" id="KW-0812">Transmembrane</keyword>
<keyword evidence="1" id="KW-0472">Membrane</keyword>
<evidence type="ECO:0000256" key="1">
    <source>
        <dbReference type="SAM" id="Phobius"/>
    </source>
</evidence>
<dbReference type="PANTHER" id="PTHR33133">
    <property type="entry name" value="OS08G0107100 PROTEIN-RELATED"/>
    <property type="match status" value="1"/>
</dbReference>
<evidence type="ECO:0000313" key="3">
    <source>
        <dbReference type="EMBL" id="XCN13440.1"/>
    </source>
</evidence>
<gene>
    <name evidence="3" type="ORF">R1Y80_07180</name>
</gene>
<dbReference type="AlphaFoldDB" id="A0AAU8KAM0"/>
<accession>A0AAU8KAM0</accession>
<keyword evidence="1" id="KW-1133">Transmembrane helix</keyword>
<protein>
    <recommendedName>
        <fullName evidence="2">DUF7847 domain-containing protein</fullName>
    </recommendedName>
</protein>
<dbReference type="Pfam" id="PF25231">
    <property type="entry name" value="DUF7847"/>
    <property type="match status" value="1"/>
</dbReference>
<dbReference type="InterPro" id="IPR057169">
    <property type="entry name" value="DUF7847"/>
</dbReference>
<name>A0AAU8KAM0_9ACTN</name>
<organism evidence="3">
    <name type="scientific">Streptomyces sp. JL1001</name>
    <dbReference type="NCBI Taxonomy" id="3078227"/>
    <lineage>
        <taxon>Bacteria</taxon>
        <taxon>Bacillati</taxon>
        <taxon>Actinomycetota</taxon>
        <taxon>Actinomycetes</taxon>
        <taxon>Kitasatosporales</taxon>
        <taxon>Streptomycetaceae</taxon>
        <taxon>Streptomyces</taxon>
    </lineage>
</organism>
<feature type="transmembrane region" description="Helical" evidence="1">
    <location>
        <begin position="21"/>
        <end position="42"/>
    </location>
</feature>
<dbReference type="EMBL" id="CP136798">
    <property type="protein sequence ID" value="XCN13440.1"/>
    <property type="molecule type" value="Genomic_DNA"/>
</dbReference>
<feature type="transmembrane region" description="Helical" evidence="1">
    <location>
        <begin position="158"/>
        <end position="181"/>
    </location>
</feature>
<reference evidence="3" key="1">
    <citation type="submission" date="2023-10" db="EMBL/GenBank/DDBJ databases">
        <title>Complete genome sequence of Streptomyces sp. JL1001.</title>
        <authorList>
            <person name="Jiang L."/>
        </authorList>
    </citation>
    <scope>NUCLEOTIDE SEQUENCE</scope>
    <source>
        <strain evidence="3">JL1001</strain>
    </source>
</reference>
<feature type="transmembrane region" description="Helical" evidence="1">
    <location>
        <begin position="120"/>
        <end position="146"/>
    </location>
</feature>
<feature type="transmembrane region" description="Helical" evidence="1">
    <location>
        <begin position="277"/>
        <end position="296"/>
    </location>
</feature>